<dbReference type="PANTHER" id="PTHR44119:SF4">
    <property type="entry name" value="AEROBIC COBALTOCHELATASE SUBUNIT COBN"/>
    <property type="match status" value="1"/>
</dbReference>
<protein>
    <submittedName>
        <fullName evidence="4">Cobaltochelatase CobN subunit</fullName>
    </submittedName>
</protein>
<sequence>LEIELEKNSVIDENKVLAYLDKSTIEGATYSAGMTGNNYKVSDLVLLKQKGTVEISNAPHLNVSIITGYSSYKTQLTNFSQRLNSNSTYNITTTYYVTDELPENIDLNNTDIIYIAMVTQTAPELEDPVQFAIDNGALVIGKNTYLPESDYAIPSRFDNDADDFKDHLGSYWSGTVVEEENLDNLVFYLAKEYYGRDDLTVEEPVEVETAIYHPAIEDKLPEYMMIDAEEYFSWYSNRTDGHAFDENMPTVGITFYSSYYLINIDPIDKLIESFEDKGVNVIACFGDTDVPIDQYLNHSEATKVDVVVSFHYRGSYFDLEELDVPVMNAVLNTAMNISEWENSNTPLPAGNMNRIYRPEGEGVIDPIMIGAEETIQFGDGTTEAYIAVDEQIDWLTDRAIAQADLGLENEADKKVVIIYYNHGGGKDNIGASYLEVMPSIVNLLEGMETEGYDINSNLIPNKTELVDLIVHQGRNVGTWAPGELETMVETGEVELIPESTYLSWFNELPEERRDEVIEMWGEAPGEIMVYTDDNEDRFIVIPKISISDNVILAPQPTRGWLQDDEVLYHDTELPPHHQYIAFYLWLQHEFDADVMVNMGRHGTVEWLPGKEFGLLAEEWPAIMTGDIPVIYPYVMDGLGEGIQAKRRGNAVIIDHLIPPVVSAGLYGDYATLSSEITSYRTSVAEDEYKQVHFYEIVNLTIELGLDDKVNMSLAESNETIDTFLEEVDEVLTDLKSLSMPYGLHILGEAPEGEELVGMVNSMMGDDFSEMIEMYNTSYNASTDLLTLVLLEDIPSTEAQIQILGTSTTEIDEELNTSINHAELLGEADNEVQQVLNAMDGEYIEGNLGGDPVQKPETLPSGRNFYSFDEDLIPSKAAWDNAVELIDAWLAEYYAENGEYPTKVGYILWAGETTRHEGIMESQILYLMGIEPVWDDGEVAGLVALNSSELGRPRVDVLIQISGLYRDTFPGKVELLDKAVRLAYEQEETADCPNYVKQNTDALKLIYNGSIENESLSLDIAQFRIFGPAPGAYGTGMSNAVSTNNNSTELAELYINKMCYIYGQNIWGQTIGEYIKLQTGEDIEIENTVVFENALNGTDVIVHSRSSSTYGATNTDDFYQYVSGLANAIKELTGEMPDILIANLENPDDLTMEDIETYLENELYTVFSDMNIEGWMNHGYEGARMMMEFVENLWGIEVLTPDLVTDDMWDNVYDTFVADSEVSEWMKDANPYAYGSITGRLIDVIRTDHWNPSDEVLENLVNEYLDTVIEHGVTCCHHTCGNPLLDEFIQSLIDSERIEVSKDKMDDYNEIMAEVRGAGSTDDTSTQDVKTTSVSSSSSKTGTELNVVENNGGNQTTYSNTGAGDLLEEEASMRSPVEDSYVEGYEMTKETVSTNTVSNSPSISGSDILASVFVLALLGAIYVGFWKRRQF</sequence>
<gene>
    <name evidence="4" type="ORF">SAMN04488696_2951</name>
</gene>
<dbReference type="CDD" id="cd10150">
    <property type="entry name" value="CobN_like"/>
    <property type="match status" value="1"/>
</dbReference>
<reference evidence="5" key="1">
    <citation type="submission" date="2016-10" db="EMBL/GenBank/DDBJ databases">
        <authorList>
            <person name="Varghese N."/>
            <person name="Submissions S."/>
        </authorList>
    </citation>
    <scope>NUCLEOTIDE SEQUENCE [LARGE SCALE GENOMIC DNA]</scope>
    <source>
        <strain evidence="5">Mob M</strain>
    </source>
</reference>
<evidence type="ECO:0000313" key="4">
    <source>
        <dbReference type="EMBL" id="SFM94279.1"/>
    </source>
</evidence>
<dbReference type="PANTHER" id="PTHR44119">
    <property type="entry name" value="MAGNESIUM-CHELATASE SUBUNIT CHLH, CHLOROPLASTIC"/>
    <property type="match status" value="1"/>
</dbReference>
<dbReference type="Proteomes" id="UP000198535">
    <property type="component" value="Unassembled WGS sequence"/>
</dbReference>
<feature type="compositionally biased region" description="Polar residues" evidence="1">
    <location>
        <begin position="1341"/>
        <end position="1359"/>
    </location>
</feature>
<dbReference type="InterPro" id="IPR003672">
    <property type="entry name" value="CobN/Mg_chltase"/>
</dbReference>
<feature type="non-terminal residue" evidence="4">
    <location>
        <position position="1"/>
    </location>
</feature>
<organism evidence="4 5">
    <name type="scientific">Methanolobus profundi</name>
    <dbReference type="NCBI Taxonomy" id="487685"/>
    <lineage>
        <taxon>Archaea</taxon>
        <taxon>Methanobacteriati</taxon>
        <taxon>Methanobacteriota</taxon>
        <taxon>Stenosarchaea group</taxon>
        <taxon>Methanomicrobia</taxon>
        <taxon>Methanosarcinales</taxon>
        <taxon>Methanosarcinaceae</taxon>
        <taxon>Methanolobus</taxon>
    </lineage>
</organism>
<keyword evidence="2" id="KW-0812">Transmembrane</keyword>
<dbReference type="STRING" id="487685.SAMN04488696_2951"/>
<keyword evidence="2" id="KW-0472">Membrane</keyword>
<accession>A0A1I4UZ67</accession>
<evidence type="ECO:0000313" key="5">
    <source>
        <dbReference type="Proteomes" id="UP000198535"/>
    </source>
</evidence>
<feature type="domain" description="CobN/magnesium chelatase" evidence="3">
    <location>
        <begin position="178"/>
        <end position="1255"/>
    </location>
</feature>
<evidence type="ECO:0000256" key="2">
    <source>
        <dbReference type="SAM" id="Phobius"/>
    </source>
</evidence>
<name>A0A1I4UZ67_9EURY</name>
<dbReference type="RefSeq" id="WP_143072377.1">
    <property type="nucleotide sequence ID" value="NZ_FOUJ01000010.1"/>
</dbReference>
<feature type="compositionally biased region" description="Low complexity" evidence="1">
    <location>
        <begin position="1319"/>
        <end position="1340"/>
    </location>
</feature>
<dbReference type="EMBL" id="FOUJ01000010">
    <property type="protein sequence ID" value="SFM94279.1"/>
    <property type="molecule type" value="Genomic_DNA"/>
</dbReference>
<proteinExistence type="predicted"/>
<evidence type="ECO:0000256" key="1">
    <source>
        <dbReference type="SAM" id="MobiDB-lite"/>
    </source>
</evidence>
<dbReference type="OrthoDB" id="192131at2157"/>
<dbReference type="NCBIfam" id="NF004645">
    <property type="entry name" value="PRK05989.2-3"/>
    <property type="match status" value="1"/>
</dbReference>
<dbReference type="Pfam" id="PF02514">
    <property type="entry name" value="CobN-Mg_chel"/>
    <property type="match status" value="1"/>
</dbReference>
<feature type="region of interest" description="Disordered" evidence="1">
    <location>
        <begin position="1314"/>
        <end position="1359"/>
    </location>
</feature>
<keyword evidence="2" id="KW-1133">Transmembrane helix</keyword>
<feature type="transmembrane region" description="Helical" evidence="2">
    <location>
        <begin position="1407"/>
        <end position="1425"/>
    </location>
</feature>
<keyword evidence="5" id="KW-1185">Reference proteome</keyword>
<evidence type="ECO:0000259" key="3">
    <source>
        <dbReference type="Pfam" id="PF02514"/>
    </source>
</evidence>